<evidence type="ECO:0000256" key="1">
    <source>
        <dbReference type="ARBA" id="ARBA00022475"/>
    </source>
</evidence>
<dbReference type="AlphaFoldDB" id="A0A1M6KRE6"/>
<keyword evidence="2 9" id="KW-0132">Cell division</keyword>
<dbReference type="EMBL" id="FQZU01000009">
    <property type="protein sequence ID" value="SHJ61491.1"/>
    <property type="molecule type" value="Genomic_DNA"/>
</dbReference>
<dbReference type="Pfam" id="PF04977">
    <property type="entry name" value="DivIC"/>
    <property type="match status" value="1"/>
</dbReference>
<name>A0A1M6KRE6_9BACT</name>
<organism evidence="9 10">
    <name type="scientific">Desulfatibacillum alkenivorans DSM 16219</name>
    <dbReference type="NCBI Taxonomy" id="1121393"/>
    <lineage>
        <taxon>Bacteria</taxon>
        <taxon>Pseudomonadati</taxon>
        <taxon>Thermodesulfobacteriota</taxon>
        <taxon>Desulfobacteria</taxon>
        <taxon>Desulfobacterales</taxon>
        <taxon>Desulfatibacillaceae</taxon>
        <taxon>Desulfatibacillum</taxon>
    </lineage>
</organism>
<evidence type="ECO:0000256" key="3">
    <source>
        <dbReference type="ARBA" id="ARBA00022692"/>
    </source>
</evidence>
<keyword evidence="6" id="KW-0131">Cell cycle</keyword>
<dbReference type="GO" id="GO:0043093">
    <property type="term" value="P:FtsZ-dependent cytokinesis"/>
    <property type="evidence" value="ECO:0007669"/>
    <property type="project" value="TreeGrafter"/>
</dbReference>
<proteinExistence type="predicted"/>
<keyword evidence="3 8" id="KW-0812">Transmembrane</keyword>
<evidence type="ECO:0000256" key="4">
    <source>
        <dbReference type="ARBA" id="ARBA00022989"/>
    </source>
</evidence>
<dbReference type="InterPro" id="IPR023081">
    <property type="entry name" value="Cell_div_FtsB"/>
</dbReference>
<dbReference type="OrthoDB" id="5520945at2"/>
<evidence type="ECO:0000313" key="10">
    <source>
        <dbReference type="Proteomes" id="UP000183994"/>
    </source>
</evidence>
<evidence type="ECO:0000313" key="9">
    <source>
        <dbReference type="EMBL" id="SHJ61491.1"/>
    </source>
</evidence>
<gene>
    <name evidence="9" type="ORF">SAMN02745216_01975</name>
</gene>
<evidence type="ECO:0000256" key="7">
    <source>
        <dbReference type="SAM" id="Coils"/>
    </source>
</evidence>
<reference evidence="10" key="1">
    <citation type="submission" date="2016-11" db="EMBL/GenBank/DDBJ databases">
        <authorList>
            <person name="Varghese N."/>
            <person name="Submissions S."/>
        </authorList>
    </citation>
    <scope>NUCLEOTIDE SEQUENCE [LARGE SCALE GENOMIC DNA]</scope>
    <source>
        <strain evidence="10">DSM 16219</strain>
    </source>
</reference>
<dbReference type="Proteomes" id="UP000183994">
    <property type="component" value="Unassembled WGS sequence"/>
</dbReference>
<dbReference type="RefSeq" id="WP_073475352.1">
    <property type="nucleotide sequence ID" value="NZ_FQZU01000009.1"/>
</dbReference>
<evidence type="ECO:0000256" key="2">
    <source>
        <dbReference type="ARBA" id="ARBA00022618"/>
    </source>
</evidence>
<keyword evidence="7" id="KW-0175">Coiled coil</keyword>
<dbReference type="InterPro" id="IPR007060">
    <property type="entry name" value="FtsL/DivIC"/>
</dbReference>
<dbReference type="PANTHER" id="PTHR37485:SF1">
    <property type="entry name" value="CELL DIVISION PROTEIN FTSB"/>
    <property type="match status" value="1"/>
</dbReference>
<evidence type="ECO:0000256" key="5">
    <source>
        <dbReference type="ARBA" id="ARBA00023136"/>
    </source>
</evidence>
<keyword evidence="10" id="KW-1185">Reference proteome</keyword>
<dbReference type="STRING" id="1121393.SAMN02745216_01975"/>
<accession>A0A1M6KRE6</accession>
<feature type="transmembrane region" description="Helical" evidence="8">
    <location>
        <begin position="6"/>
        <end position="25"/>
    </location>
</feature>
<keyword evidence="1" id="KW-1003">Cell membrane</keyword>
<feature type="coiled-coil region" evidence="7">
    <location>
        <begin position="33"/>
        <end position="67"/>
    </location>
</feature>
<evidence type="ECO:0000256" key="8">
    <source>
        <dbReference type="SAM" id="Phobius"/>
    </source>
</evidence>
<dbReference type="PANTHER" id="PTHR37485">
    <property type="entry name" value="CELL DIVISION PROTEIN FTSB"/>
    <property type="match status" value="1"/>
</dbReference>
<keyword evidence="5 8" id="KW-0472">Membrane</keyword>
<protein>
    <submittedName>
        <fullName evidence="9">Cell division protein FtsB</fullName>
    </submittedName>
</protein>
<dbReference type="GO" id="GO:0030428">
    <property type="term" value="C:cell septum"/>
    <property type="evidence" value="ECO:0007669"/>
    <property type="project" value="TreeGrafter"/>
</dbReference>
<keyword evidence="4 8" id="KW-1133">Transmembrane helix</keyword>
<sequence>MDKFHNLAITGLLILVSVLFFFLAFGNRGLVDMYNLKREAARLHEANQDLEKENDRLRRTMYRLLEDRDYLESVARKELGMVGKDELVYDFKDDNPSSRKKGDENPAQ</sequence>
<evidence type="ECO:0000256" key="6">
    <source>
        <dbReference type="ARBA" id="ARBA00023306"/>
    </source>
</evidence>